<protein>
    <recommendedName>
        <fullName evidence="7">DUF3324 domain-containing protein</fullName>
    </recommendedName>
</protein>
<gene>
    <name evidence="5" type="ORF">RV15_GL001993</name>
</gene>
<keyword evidence="1" id="KW-0812">Transmembrane</keyword>
<reference evidence="5 6" key="1">
    <citation type="submission" date="2014-12" db="EMBL/GenBank/DDBJ databases">
        <title>Draft genome sequences of 29 type strains of Enterococci.</title>
        <authorList>
            <person name="Zhong Z."/>
            <person name="Sun Z."/>
            <person name="Liu W."/>
            <person name="Zhang W."/>
            <person name="Zhang H."/>
        </authorList>
    </citation>
    <scope>NUCLEOTIDE SEQUENCE [LARGE SCALE GENOMIC DNA]</scope>
    <source>
        <strain evidence="5 6">DSM 22801</strain>
    </source>
</reference>
<comment type="caution">
    <text evidence="5">The sequence shown here is derived from an EMBL/GenBank/DDBJ whole genome shotgun (WGS) entry which is preliminary data.</text>
</comment>
<dbReference type="AlphaFoldDB" id="A0AA91JMY3"/>
<sequence length="369" mass="41893">MKKKYLFPLFTIVVALFFSVDTNVFASDMNFSVEANIPENQVDKSQTYFDLRMKPEQEQDISITIKNGSDEQATFIVEPHIAVTNQNGVIDYSKDLPKDSSLKHSLTEVISGETKYTLKGKETKKAVFHLKMPKESFDGIILGGFQIHKEQKDTEKDEKQAVQIKNQYAYVIGVKLSEKDQSATPELVLNKVKPGLQNYRTVVTANLQNTQPIIINGLKVDAKISKKAGGQVLHTTAKQDMSMAPNSNFDFPISWDNQELKAGTYHLAVVAEDDKGNKWELEKDFDIKGKETKTLNKDAVELEKDYTMWIIIGVIGIIVLLIIVWFIVKKRNEKAEKIRKQSQARKKKALLREKKIARKRKKQAVSDVS</sequence>
<evidence type="ECO:0000259" key="4">
    <source>
        <dbReference type="Pfam" id="PF11797"/>
    </source>
</evidence>
<name>A0AA91JMY3_9ENTE</name>
<organism evidence="5 6">
    <name type="scientific">Enterococcus silesiacus</name>
    <dbReference type="NCBI Taxonomy" id="332949"/>
    <lineage>
        <taxon>Bacteria</taxon>
        <taxon>Bacillati</taxon>
        <taxon>Bacillota</taxon>
        <taxon>Bacilli</taxon>
        <taxon>Lactobacillales</taxon>
        <taxon>Enterococcaceae</taxon>
        <taxon>Enterococcus</taxon>
    </lineage>
</organism>
<feature type="domain" description="WxL Interacting Protein host binding" evidence="4">
    <location>
        <begin position="160"/>
        <end position="297"/>
    </location>
</feature>
<dbReference type="Proteomes" id="UP000183039">
    <property type="component" value="Unassembled WGS sequence"/>
</dbReference>
<evidence type="ECO:0000259" key="3">
    <source>
        <dbReference type="Pfam" id="PF06030"/>
    </source>
</evidence>
<feature type="chain" id="PRO_5041694923" description="DUF3324 domain-containing protein" evidence="2">
    <location>
        <begin position="27"/>
        <end position="369"/>
    </location>
</feature>
<dbReference type="Pfam" id="PF06030">
    <property type="entry name" value="WxLIP_PGBD"/>
    <property type="match status" value="1"/>
</dbReference>
<evidence type="ECO:0000313" key="5">
    <source>
        <dbReference type="EMBL" id="OJG87229.1"/>
    </source>
</evidence>
<feature type="transmembrane region" description="Helical" evidence="1">
    <location>
        <begin position="306"/>
        <end position="328"/>
    </location>
</feature>
<evidence type="ECO:0000256" key="2">
    <source>
        <dbReference type="SAM" id="SignalP"/>
    </source>
</evidence>
<dbReference type="Pfam" id="PF11797">
    <property type="entry name" value="WxLIP_HBD"/>
    <property type="match status" value="1"/>
</dbReference>
<evidence type="ECO:0008006" key="7">
    <source>
        <dbReference type="Google" id="ProtNLM"/>
    </source>
</evidence>
<dbReference type="InterPro" id="IPR010317">
    <property type="entry name" value="WxLIP_PGBD"/>
</dbReference>
<proteinExistence type="predicted"/>
<evidence type="ECO:0000256" key="1">
    <source>
        <dbReference type="SAM" id="Phobius"/>
    </source>
</evidence>
<keyword evidence="1" id="KW-1133">Transmembrane helix</keyword>
<evidence type="ECO:0000313" key="6">
    <source>
        <dbReference type="Proteomes" id="UP000183039"/>
    </source>
</evidence>
<feature type="signal peptide" evidence="2">
    <location>
        <begin position="1"/>
        <end position="26"/>
    </location>
</feature>
<accession>A0AA91JMY3</accession>
<dbReference type="InterPro" id="IPR021759">
    <property type="entry name" value="WxLIP_HBD"/>
</dbReference>
<dbReference type="EMBL" id="JXLC01000029">
    <property type="protein sequence ID" value="OJG87229.1"/>
    <property type="molecule type" value="Genomic_DNA"/>
</dbReference>
<keyword evidence="1" id="KW-0472">Membrane</keyword>
<dbReference type="RefSeq" id="WP_217265834.1">
    <property type="nucleotide sequence ID" value="NZ_JXLC01000029.1"/>
</dbReference>
<keyword evidence="2" id="KW-0732">Signal</keyword>
<feature type="domain" description="WxL Interacting Protein peptidoglycan binding" evidence="3">
    <location>
        <begin position="31"/>
        <end position="148"/>
    </location>
</feature>